<dbReference type="InterPro" id="IPR023393">
    <property type="entry name" value="START-like_dom_sf"/>
</dbReference>
<dbReference type="Pfam" id="PF10604">
    <property type="entry name" value="Polyketide_cyc2"/>
    <property type="match status" value="1"/>
</dbReference>
<sequence>MAKGVGTIELPKPPEQVWALLTNRTRYGEWLTVHAAWDGGSATGFEVGATFTQRLQLDGPPAPVVWIVTTYEPGANLELSGRGATDFRARLSYTVAATRSGSVVELVLELFGGALDGSVGKLIEPGLCREMTRSLRKLAELN</sequence>
<name>A0A370IBN3_9NOCA</name>
<dbReference type="STRING" id="1210086.GCA_001613105_01109"/>
<dbReference type="Gene3D" id="3.30.530.20">
    <property type="match status" value="1"/>
</dbReference>
<accession>A0A370IBN3</accession>
<keyword evidence="2" id="KW-1185">Reference proteome</keyword>
<dbReference type="InterPro" id="IPR019587">
    <property type="entry name" value="Polyketide_cyclase/dehydratase"/>
</dbReference>
<proteinExistence type="predicted"/>
<reference evidence="1 2" key="1">
    <citation type="submission" date="2018-07" db="EMBL/GenBank/DDBJ databases">
        <title>Genomic Encyclopedia of Type Strains, Phase IV (KMG-IV): sequencing the most valuable type-strain genomes for metagenomic binning, comparative biology and taxonomic classification.</title>
        <authorList>
            <person name="Goeker M."/>
        </authorList>
    </citation>
    <scope>NUCLEOTIDE SEQUENCE [LARGE SCALE GENOMIC DNA]</scope>
    <source>
        <strain evidence="1 2">DSM 44290</strain>
    </source>
</reference>
<dbReference type="AlphaFoldDB" id="A0A370IBN3"/>
<evidence type="ECO:0000313" key="2">
    <source>
        <dbReference type="Proteomes" id="UP000254869"/>
    </source>
</evidence>
<dbReference type="Proteomes" id="UP000254869">
    <property type="component" value="Unassembled WGS sequence"/>
</dbReference>
<dbReference type="RefSeq" id="WP_067992772.1">
    <property type="nucleotide sequence ID" value="NZ_QQBC01000002.1"/>
</dbReference>
<organism evidence="1 2">
    <name type="scientific">Nocardia pseudobrasiliensis</name>
    <dbReference type="NCBI Taxonomy" id="45979"/>
    <lineage>
        <taxon>Bacteria</taxon>
        <taxon>Bacillati</taxon>
        <taxon>Actinomycetota</taxon>
        <taxon>Actinomycetes</taxon>
        <taxon>Mycobacteriales</taxon>
        <taxon>Nocardiaceae</taxon>
        <taxon>Nocardia</taxon>
    </lineage>
</organism>
<dbReference type="SUPFAM" id="SSF55961">
    <property type="entry name" value="Bet v1-like"/>
    <property type="match status" value="1"/>
</dbReference>
<comment type="caution">
    <text evidence="1">The sequence shown here is derived from an EMBL/GenBank/DDBJ whole genome shotgun (WGS) entry which is preliminary data.</text>
</comment>
<evidence type="ECO:0000313" key="1">
    <source>
        <dbReference type="EMBL" id="RDI68132.1"/>
    </source>
</evidence>
<dbReference type="EMBL" id="QQBC01000002">
    <property type="protein sequence ID" value="RDI68132.1"/>
    <property type="molecule type" value="Genomic_DNA"/>
</dbReference>
<gene>
    <name evidence="1" type="ORF">DFR76_102533</name>
</gene>
<protein>
    <submittedName>
        <fullName evidence="1">Polyketide cyclase/dehydrase/lipid transport protein</fullName>
    </submittedName>
</protein>